<evidence type="ECO:0000313" key="3">
    <source>
        <dbReference type="Proteomes" id="UP000550707"/>
    </source>
</evidence>
<keyword evidence="1" id="KW-1133">Transmembrane helix</keyword>
<dbReference type="EMBL" id="JACASF010000012">
    <property type="protein sequence ID" value="KAF6444324.1"/>
    <property type="molecule type" value="Genomic_DNA"/>
</dbReference>
<name>A0A7J8F9A4_MOLMO</name>
<feature type="transmembrane region" description="Helical" evidence="1">
    <location>
        <begin position="70"/>
        <end position="95"/>
    </location>
</feature>
<evidence type="ECO:0000313" key="2">
    <source>
        <dbReference type="EMBL" id="KAF6444324.1"/>
    </source>
</evidence>
<keyword evidence="1" id="KW-0812">Transmembrane</keyword>
<keyword evidence="1" id="KW-0472">Membrane</keyword>
<dbReference type="Proteomes" id="UP000550707">
    <property type="component" value="Unassembled WGS sequence"/>
</dbReference>
<dbReference type="AlphaFoldDB" id="A0A7J8F9A4"/>
<proteinExistence type="predicted"/>
<dbReference type="InParanoid" id="A0A7J8F9A4"/>
<evidence type="ECO:0000256" key="1">
    <source>
        <dbReference type="SAM" id="Phobius"/>
    </source>
</evidence>
<reference evidence="2 3" key="1">
    <citation type="journal article" date="2020" name="Nature">
        <title>Six reference-quality genomes reveal evolution of bat adaptations.</title>
        <authorList>
            <person name="Jebb D."/>
            <person name="Huang Z."/>
            <person name="Pippel M."/>
            <person name="Hughes G.M."/>
            <person name="Lavrichenko K."/>
            <person name="Devanna P."/>
            <person name="Winkler S."/>
            <person name="Jermiin L.S."/>
            <person name="Skirmuntt E.C."/>
            <person name="Katzourakis A."/>
            <person name="Burkitt-Gray L."/>
            <person name="Ray D.A."/>
            <person name="Sullivan K.A.M."/>
            <person name="Roscito J.G."/>
            <person name="Kirilenko B.M."/>
            <person name="Davalos L.M."/>
            <person name="Corthals A.P."/>
            <person name="Power M.L."/>
            <person name="Jones G."/>
            <person name="Ransome R.D."/>
            <person name="Dechmann D.K.N."/>
            <person name="Locatelli A.G."/>
            <person name="Puechmaille S.J."/>
            <person name="Fedrigo O."/>
            <person name="Jarvis E.D."/>
            <person name="Hiller M."/>
            <person name="Vernes S.C."/>
            <person name="Myers E.W."/>
            <person name="Teeling E.C."/>
        </authorList>
    </citation>
    <scope>NUCLEOTIDE SEQUENCE [LARGE SCALE GENOMIC DNA]</scope>
    <source>
        <strain evidence="2">MMolMol1</strain>
        <tissue evidence="2">Muscle</tissue>
    </source>
</reference>
<comment type="caution">
    <text evidence="2">The sequence shown here is derived from an EMBL/GenBank/DDBJ whole genome shotgun (WGS) entry which is preliminary data.</text>
</comment>
<accession>A0A7J8F9A4</accession>
<feature type="transmembrane region" description="Helical" evidence="1">
    <location>
        <begin position="216"/>
        <end position="239"/>
    </location>
</feature>
<organism evidence="2 3">
    <name type="scientific">Molossus molossus</name>
    <name type="common">Pallas' mastiff bat</name>
    <name type="synonym">Vespertilio molossus</name>
    <dbReference type="NCBI Taxonomy" id="27622"/>
    <lineage>
        <taxon>Eukaryota</taxon>
        <taxon>Metazoa</taxon>
        <taxon>Chordata</taxon>
        <taxon>Craniata</taxon>
        <taxon>Vertebrata</taxon>
        <taxon>Euteleostomi</taxon>
        <taxon>Mammalia</taxon>
        <taxon>Eutheria</taxon>
        <taxon>Laurasiatheria</taxon>
        <taxon>Chiroptera</taxon>
        <taxon>Yangochiroptera</taxon>
        <taxon>Molossidae</taxon>
        <taxon>Molossus</taxon>
    </lineage>
</organism>
<protein>
    <submittedName>
        <fullName evidence="2">Uncharacterized protein</fullName>
    </submittedName>
</protein>
<sequence length="269" mass="30707">MDLPICCPQIIHRTPQNWPQLAHLGFCPFLSIANVHPLRTAYVHILPAACIKMLAKLHYWWLRLHAPRPVFFFFFFLASNGLTNPLYVCLLVCLFKNLLWKLKFLFNNWNTFSHPHPRVLTNYVQGSRTRSTRLQTPSAPFTCLQCAHLAKAPSWLRTGHADWSRFKLGPPVPVDLAPNPPCSSRLQTTCLLCQLLLARFSQKGTRGRPGWRRRDFFPSASCLFSVSVNQSCFFIWAVAVGTFQKQPLNPVCSYSNTLFLKDPSRAAPP</sequence>
<gene>
    <name evidence="2" type="ORF">HJG59_008615</name>
</gene>
<keyword evidence="3" id="KW-1185">Reference proteome</keyword>